<evidence type="ECO:0000256" key="3">
    <source>
        <dbReference type="SAM" id="Phobius"/>
    </source>
</evidence>
<dbReference type="InterPro" id="IPR001806">
    <property type="entry name" value="Small_GTPase"/>
</dbReference>
<gene>
    <name evidence="4" type="ORF">R3P38DRAFT_2573901</name>
</gene>
<dbReference type="PROSITE" id="PS51420">
    <property type="entry name" value="RHO"/>
    <property type="match status" value="1"/>
</dbReference>
<dbReference type="GO" id="GO:0007264">
    <property type="term" value="P:small GTPase-mediated signal transduction"/>
    <property type="evidence" value="ECO:0007669"/>
    <property type="project" value="InterPro"/>
</dbReference>
<keyword evidence="1" id="KW-0547">Nucleotide-binding</keyword>
<evidence type="ECO:0000313" key="4">
    <source>
        <dbReference type="EMBL" id="KAK6988018.1"/>
    </source>
</evidence>
<protein>
    <submittedName>
        <fullName evidence="4">P-loop containing nucleoside triphosphate hydrolase protein</fullName>
    </submittedName>
</protein>
<dbReference type="AlphaFoldDB" id="A0AAV9ZPB9"/>
<dbReference type="SUPFAM" id="SSF52540">
    <property type="entry name" value="P-loop containing nucleoside triphosphate hydrolases"/>
    <property type="match status" value="1"/>
</dbReference>
<name>A0AAV9ZPB9_9AGAR</name>
<evidence type="ECO:0000313" key="5">
    <source>
        <dbReference type="Proteomes" id="UP001362999"/>
    </source>
</evidence>
<reference evidence="4 5" key="1">
    <citation type="journal article" date="2024" name="J Genomics">
        <title>Draft genome sequencing and assembly of Favolaschia claudopus CIRM-BRFM 2984 isolated from oak limbs.</title>
        <authorList>
            <person name="Navarro D."/>
            <person name="Drula E."/>
            <person name="Chaduli D."/>
            <person name="Cazenave R."/>
            <person name="Ahrendt S."/>
            <person name="Wang J."/>
            <person name="Lipzen A."/>
            <person name="Daum C."/>
            <person name="Barry K."/>
            <person name="Grigoriev I.V."/>
            <person name="Favel A."/>
            <person name="Rosso M.N."/>
            <person name="Martin F."/>
        </authorList>
    </citation>
    <scope>NUCLEOTIDE SEQUENCE [LARGE SCALE GENOMIC DNA]</scope>
    <source>
        <strain evidence="4 5">CIRM-BRFM 2984</strain>
    </source>
</reference>
<comment type="caution">
    <text evidence="4">The sequence shown here is derived from an EMBL/GenBank/DDBJ whole genome shotgun (WGS) entry which is preliminary data.</text>
</comment>
<dbReference type="Proteomes" id="UP001362999">
    <property type="component" value="Unassembled WGS sequence"/>
</dbReference>
<dbReference type="PANTHER" id="PTHR24072">
    <property type="entry name" value="RHO FAMILY GTPASE"/>
    <property type="match status" value="1"/>
</dbReference>
<dbReference type="GO" id="GO:0003924">
    <property type="term" value="F:GTPase activity"/>
    <property type="evidence" value="ECO:0007669"/>
    <property type="project" value="InterPro"/>
</dbReference>
<keyword evidence="5" id="KW-1185">Reference proteome</keyword>
<organism evidence="4 5">
    <name type="scientific">Favolaschia claudopus</name>
    <dbReference type="NCBI Taxonomy" id="2862362"/>
    <lineage>
        <taxon>Eukaryota</taxon>
        <taxon>Fungi</taxon>
        <taxon>Dikarya</taxon>
        <taxon>Basidiomycota</taxon>
        <taxon>Agaricomycotina</taxon>
        <taxon>Agaricomycetes</taxon>
        <taxon>Agaricomycetidae</taxon>
        <taxon>Agaricales</taxon>
        <taxon>Marasmiineae</taxon>
        <taxon>Mycenaceae</taxon>
        <taxon>Favolaschia</taxon>
    </lineage>
</organism>
<dbReference type="InterPro" id="IPR027417">
    <property type="entry name" value="P-loop_NTPase"/>
</dbReference>
<proteinExistence type="predicted"/>
<keyword evidence="2" id="KW-0342">GTP-binding</keyword>
<feature type="non-terminal residue" evidence="4">
    <location>
        <position position="1"/>
    </location>
</feature>
<keyword evidence="4" id="KW-0378">Hydrolase</keyword>
<dbReference type="InterPro" id="IPR003578">
    <property type="entry name" value="Small_GTPase_Rho"/>
</dbReference>
<accession>A0AAV9ZPB9</accession>
<dbReference type="EMBL" id="JAWWNJ010000126">
    <property type="protein sequence ID" value="KAK6988018.1"/>
    <property type="molecule type" value="Genomic_DNA"/>
</dbReference>
<evidence type="ECO:0000256" key="1">
    <source>
        <dbReference type="ARBA" id="ARBA00022741"/>
    </source>
</evidence>
<dbReference type="Pfam" id="PF00071">
    <property type="entry name" value="Ras"/>
    <property type="match status" value="1"/>
</dbReference>
<dbReference type="SMART" id="SM00174">
    <property type="entry name" value="RHO"/>
    <property type="match status" value="1"/>
</dbReference>
<dbReference type="GO" id="GO:0005525">
    <property type="term" value="F:GTP binding"/>
    <property type="evidence" value="ECO:0007669"/>
    <property type="project" value="UniProtKB-KW"/>
</dbReference>
<keyword evidence="3" id="KW-1133">Transmembrane helix</keyword>
<keyword evidence="3" id="KW-0472">Membrane</keyword>
<evidence type="ECO:0000256" key="2">
    <source>
        <dbReference type="ARBA" id="ARBA00023134"/>
    </source>
</evidence>
<dbReference type="Gene3D" id="3.40.50.300">
    <property type="entry name" value="P-loop containing nucleotide triphosphate hydrolases"/>
    <property type="match status" value="1"/>
</dbReference>
<keyword evidence="3" id="KW-0812">Transmembrane</keyword>
<sequence>GNPQYACTRPHLYPQTDIFLLRFSVASPSSFATVRDVYVREANHFCAGVPWLVVGMQIDLRKCTKRRGMTGSGKEESKEMISTAQGEEMAWAIGASAYMECSAKTGEGVQSVFDKVCPVALLSSFSIRYPFFFPSVFRLGFFGFCFVLRLGFCLSSSFLRLFVWVHC</sequence>
<feature type="transmembrane region" description="Helical" evidence="3">
    <location>
        <begin position="131"/>
        <end position="152"/>
    </location>
</feature>